<proteinExistence type="predicted"/>
<dbReference type="AlphaFoldDB" id="A3IJG1"/>
<organism evidence="1 2">
    <name type="scientific">Crocosphaera chwakensis CCY0110</name>
    <dbReference type="NCBI Taxonomy" id="391612"/>
    <lineage>
        <taxon>Bacteria</taxon>
        <taxon>Bacillati</taxon>
        <taxon>Cyanobacteriota</taxon>
        <taxon>Cyanophyceae</taxon>
        <taxon>Oscillatoriophycideae</taxon>
        <taxon>Chroococcales</taxon>
        <taxon>Aphanothecaceae</taxon>
        <taxon>Crocosphaera</taxon>
        <taxon>Crocosphaera chwakensis</taxon>
    </lineage>
</organism>
<gene>
    <name evidence="1" type="ORF">CY0110_19147</name>
</gene>
<evidence type="ECO:0000313" key="1">
    <source>
        <dbReference type="EMBL" id="EAZ93943.1"/>
    </source>
</evidence>
<accession>A3IJG1</accession>
<name>A3IJG1_9CHRO</name>
<comment type="caution">
    <text evidence="1">The sequence shown here is derived from an EMBL/GenBank/DDBJ whole genome shotgun (WGS) entry which is preliminary data.</text>
</comment>
<keyword evidence="2" id="KW-1185">Reference proteome</keyword>
<protein>
    <submittedName>
        <fullName evidence="1">Uncharacterized protein</fullName>
    </submittedName>
</protein>
<sequence>MFSEAVLNLNLSQKSIRVRGSH</sequence>
<evidence type="ECO:0000313" key="2">
    <source>
        <dbReference type="Proteomes" id="UP000003781"/>
    </source>
</evidence>
<dbReference type="Proteomes" id="UP000003781">
    <property type="component" value="Unassembled WGS sequence"/>
</dbReference>
<dbReference type="EMBL" id="AAXW01000002">
    <property type="protein sequence ID" value="EAZ93943.1"/>
    <property type="molecule type" value="Genomic_DNA"/>
</dbReference>
<reference evidence="1 2" key="1">
    <citation type="submission" date="2007-03" db="EMBL/GenBank/DDBJ databases">
        <authorList>
            <person name="Stal L."/>
            <person name="Ferriera S."/>
            <person name="Johnson J."/>
            <person name="Kravitz S."/>
            <person name="Beeson K."/>
            <person name="Sutton G."/>
            <person name="Rogers Y.-H."/>
            <person name="Friedman R."/>
            <person name="Frazier M."/>
            <person name="Venter J.C."/>
        </authorList>
    </citation>
    <scope>NUCLEOTIDE SEQUENCE [LARGE SCALE GENOMIC DNA]</scope>
    <source>
        <strain evidence="1 2">CCY0110</strain>
    </source>
</reference>